<evidence type="ECO:0000256" key="1">
    <source>
        <dbReference type="ARBA" id="ARBA00022679"/>
    </source>
</evidence>
<dbReference type="EMBL" id="VSSQ01002688">
    <property type="protein sequence ID" value="MPM16845.1"/>
    <property type="molecule type" value="Genomic_DNA"/>
</dbReference>
<dbReference type="PANTHER" id="PTHR42866">
    <property type="entry name" value="3-DEOXY-MANNO-OCTULOSONATE CYTIDYLYLTRANSFERASE"/>
    <property type="match status" value="1"/>
</dbReference>
<gene>
    <name evidence="3" type="primary">kpsU_5</name>
    <name evidence="3" type="ORF">SDC9_63227</name>
</gene>
<proteinExistence type="predicted"/>
<dbReference type="Gene3D" id="3.90.550.10">
    <property type="entry name" value="Spore Coat Polysaccharide Biosynthesis Protein SpsA, Chain A"/>
    <property type="match status" value="1"/>
</dbReference>
<dbReference type="PANTHER" id="PTHR42866:SF2">
    <property type="entry name" value="3-DEOXY-MANNO-OCTULOSONATE CYTIDYLYLTRANSFERASE, MITOCHONDRIAL"/>
    <property type="match status" value="1"/>
</dbReference>
<dbReference type="AlphaFoldDB" id="A0A644XKY0"/>
<dbReference type="InterPro" id="IPR029044">
    <property type="entry name" value="Nucleotide-diphossugar_trans"/>
</dbReference>
<dbReference type="GO" id="GO:0005829">
    <property type="term" value="C:cytosol"/>
    <property type="evidence" value="ECO:0007669"/>
    <property type="project" value="TreeGrafter"/>
</dbReference>
<dbReference type="Pfam" id="PF02348">
    <property type="entry name" value="CTP_transf_3"/>
    <property type="match status" value="1"/>
</dbReference>
<organism evidence="3">
    <name type="scientific">bioreactor metagenome</name>
    <dbReference type="NCBI Taxonomy" id="1076179"/>
    <lineage>
        <taxon>unclassified sequences</taxon>
        <taxon>metagenomes</taxon>
        <taxon>ecological metagenomes</taxon>
    </lineage>
</organism>
<dbReference type="InterPro" id="IPR003329">
    <property type="entry name" value="Cytidylyl_trans"/>
</dbReference>
<accession>A0A644XKY0</accession>
<evidence type="ECO:0000313" key="3">
    <source>
        <dbReference type="EMBL" id="MPM16845.1"/>
    </source>
</evidence>
<keyword evidence="1 3" id="KW-0808">Transferase</keyword>
<evidence type="ECO:0000256" key="2">
    <source>
        <dbReference type="ARBA" id="ARBA00022695"/>
    </source>
</evidence>
<name>A0A644XKY0_9ZZZZ</name>
<sequence>MTWKEHKNGTERVAEVAENIAGDVYITLQGDEPLIEPYNIDKIIDLMISDSNIECATLKTAYQNPVDIINGTTPKVVSDLQENVMLFTRSPVPYPKSSIDYKIFKPMGLYGFKRGALRIYRKLNIGPIEKAEDIELLRFIENGIKIRIIETESETVAVDTPKDLERVREIVEKRNLLCGGGGGGSTMTSHS</sequence>
<dbReference type="SUPFAM" id="SSF53448">
    <property type="entry name" value="Nucleotide-diphospho-sugar transferases"/>
    <property type="match status" value="1"/>
</dbReference>
<reference evidence="3" key="1">
    <citation type="submission" date="2019-08" db="EMBL/GenBank/DDBJ databases">
        <authorList>
            <person name="Kucharzyk K."/>
            <person name="Murdoch R.W."/>
            <person name="Higgins S."/>
            <person name="Loffler F."/>
        </authorList>
    </citation>
    <scope>NUCLEOTIDE SEQUENCE</scope>
</reference>
<dbReference type="GO" id="GO:0008690">
    <property type="term" value="F:3-deoxy-manno-octulosonate cytidylyltransferase activity"/>
    <property type="evidence" value="ECO:0007669"/>
    <property type="project" value="UniProtKB-EC"/>
</dbReference>
<keyword evidence="2 3" id="KW-0548">Nucleotidyltransferase</keyword>
<dbReference type="EC" id="2.7.7.38" evidence="3"/>
<protein>
    <submittedName>
        <fullName evidence="3">3-deoxy-manno-octulosonate cytidylyltransferase</fullName>
        <ecNumber evidence="3">2.7.7.38</ecNumber>
    </submittedName>
</protein>
<comment type="caution">
    <text evidence="3">The sequence shown here is derived from an EMBL/GenBank/DDBJ whole genome shotgun (WGS) entry which is preliminary data.</text>
</comment>